<feature type="compositionally biased region" description="Basic residues" evidence="1">
    <location>
        <begin position="569"/>
        <end position="579"/>
    </location>
</feature>
<feature type="compositionally biased region" description="Polar residues" evidence="1">
    <location>
        <begin position="254"/>
        <end position="264"/>
    </location>
</feature>
<feature type="compositionally biased region" description="Polar residues" evidence="1">
    <location>
        <begin position="160"/>
        <end position="180"/>
    </location>
</feature>
<reference evidence="2" key="1">
    <citation type="submission" date="2020-06" db="EMBL/GenBank/DDBJ databases">
        <authorList>
            <consortium name="Plant Systems Biology data submission"/>
        </authorList>
    </citation>
    <scope>NUCLEOTIDE SEQUENCE</scope>
    <source>
        <strain evidence="2">D6</strain>
    </source>
</reference>
<feature type="region of interest" description="Disordered" evidence="1">
    <location>
        <begin position="683"/>
        <end position="702"/>
    </location>
</feature>
<feature type="region of interest" description="Disordered" evidence="1">
    <location>
        <begin position="127"/>
        <end position="229"/>
    </location>
</feature>
<gene>
    <name evidence="2" type="ORF">SEMRO_24_G016530.1</name>
</gene>
<feature type="compositionally biased region" description="Polar residues" evidence="1">
    <location>
        <begin position="356"/>
        <end position="366"/>
    </location>
</feature>
<feature type="compositionally biased region" description="Polar residues" evidence="1">
    <location>
        <begin position="281"/>
        <end position="298"/>
    </location>
</feature>
<dbReference type="AlphaFoldDB" id="A0A9N8D7V6"/>
<proteinExistence type="predicted"/>
<feature type="compositionally biased region" description="Basic and acidic residues" evidence="1">
    <location>
        <begin position="751"/>
        <end position="761"/>
    </location>
</feature>
<sequence>MEIELREERLADYSKQRADGTVSPNSSARLNLDDSSRNPKLPKQPKKEQNAPVDLSPSRKLNNAISATEFLLSLPLEGDGNKMDDDCDDNSSVSSLGSSFLLTEEDIVIEVSENLSCSERLRLSMRSLSKQNSSKDLKFSSSFRSMASSGNNSMKRRPSLSRSKTADSVVTNGSQRSLTSLFRDGDDHDGAESSTGHHSRGSINFPLRRTLSNGKRFERTPSQRSLGSTDRLRLSLNRQMLSKDEAAAARATMDDSQLSMSASEVNHVPPRRTLSAGNLRCASNQRAATRSAHSNHAMRQNARHIAGQDDISVKSRNSKGNNSAKSCSSLSSRSTKKEVNQRKARRRRSISRIDGSATSRRSNTAISPSRRSPNRSPRRSTSNLVDSIPLHVQARRRISQAEIDAIHRNLLASLAKPNLSRSVSLESPLKRCLAAPQGCLKKGSHYGDSVMSENSLMDDSFWSMMSTEDKEQQACRRRSSSQSLRTLDLAVQPTARQSHPAANKPMRRSNSNLDRVLSGTGSFLDASNAALLQQSMEKPSVGAARKMLGQPMVSTDTLNAPNSSLHSQSKPRSRRRVSRKERLSVKSQLESSNSALHSSASELLRRSEPQKPKVKRKLSGSNSKLALLASMSRSESKGSLAEAAETGDSGQPGLRRVTTAGSLTKLPGFRRTDTENSIQKFKANSRSLRSSVKGSLGRSGSGPDLLAKAGLGRSGSATDILAKAGLGKKMKPSNSMVMMPGVGLACLQDKTEEEKTKEPQHCHNANWASGPRTRPSVSNPFLSVVQGTPIKSSTQPPTPPQTPPQGSKPTIMSVKSLSQANRRGRGPNRSKSGPPLRREIGLLTDGAPKNESKSGLRRKITIPSGIGEKNRSANDILALAGLGKKKPSNSLVMMPGVGQICLQGRGGSSSVLRAVETDPEGGEAVTNHQWNVQSQRRKPTENPFLAFVNSEGRPTPQQRSPKISPQRPKPTKVKPLCDGSERSNGSRRSKRVGGRPKLSRKKSDKDLVKHLNDSNPSRALVLDDLKRLKSQGRSIVRSTRNVKKSSFDMDGSEHHFVTGSRIRRYSTLQDFEQQHPLVR</sequence>
<feature type="compositionally biased region" description="Basic and acidic residues" evidence="1">
    <location>
        <begin position="1001"/>
        <end position="1012"/>
    </location>
</feature>
<evidence type="ECO:0000256" key="1">
    <source>
        <dbReference type="SAM" id="MobiDB-lite"/>
    </source>
</evidence>
<protein>
    <submittedName>
        <fullName evidence="2">Uncharacterized protein</fullName>
    </submittedName>
</protein>
<accession>A0A9N8D7V6</accession>
<feature type="compositionally biased region" description="Polar residues" evidence="1">
    <location>
        <begin position="553"/>
        <end position="566"/>
    </location>
</feature>
<feature type="region of interest" description="Disordered" evidence="1">
    <location>
        <begin position="243"/>
        <end position="388"/>
    </location>
</feature>
<organism evidence="2 3">
    <name type="scientific">Seminavis robusta</name>
    <dbReference type="NCBI Taxonomy" id="568900"/>
    <lineage>
        <taxon>Eukaryota</taxon>
        <taxon>Sar</taxon>
        <taxon>Stramenopiles</taxon>
        <taxon>Ochrophyta</taxon>
        <taxon>Bacillariophyta</taxon>
        <taxon>Bacillariophyceae</taxon>
        <taxon>Bacillariophycidae</taxon>
        <taxon>Naviculales</taxon>
        <taxon>Naviculaceae</taxon>
        <taxon>Seminavis</taxon>
    </lineage>
</organism>
<dbReference type="Proteomes" id="UP001153069">
    <property type="component" value="Unassembled WGS sequence"/>
</dbReference>
<feature type="compositionally biased region" description="Polar residues" evidence="1">
    <location>
        <begin position="683"/>
        <end position="693"/>
    </location>
</feature>
<feature type="region of interest" description="Disordered" evidence="1">
    <location>
        <begin position="917"/>
        <end position="1012"/>
    </location>
</feature>
<feature type="region of interest" description="Disordered" evidence="1">
    <location>
        <begin position="1"/>
        <end position="59"/>
    </location>
</feature>
<feature type="compositionally biased region" description="Basic residues" evidence="1">
    <location>
        <begin position="985"/>
        <end position="1000"/>
    </location>
</feature>
<feature type="compositionally biased region" description="Low complexity" evidence="1">
    <location>
        <begin position="323"/>
        <end position="333"/>
    </location>
</feature>
<feature type="compositionally biased region" description="Basic and acidic residues" evidence="1">
    <location>
        <begin position="1"/>
        <end position="18"/>
    </location>
</feature>
<keyword evidence="3" id="KW-1185">Reference proteome</keyword>
<dbReference type="EMBL" id="CAICTM010000024">
    <property type="protein sequence ID" value="CAB9497709.1"/>
    <property type="molecule type" value="Genomic_DNA"/>
</dbReference>
<feature type="compositionally biased region" description="Low complexity" evidence="1">
    <location>
        <begin position="139"/>
        <end position="153"/>
    </location>
</feature>
<feature type="region of interest" description="Disordered" evidence="1">
    <location>
        <begin position="553"/>
        <end position="673"/>
    </location>
</feature>
<evidence type="ECO:0000313" key="2">
    <source>
        <dbReference type="EMBL" id="CAB9497709.1"/>
    </source>
</evidence>
<name>A0A9N8D7V6_9STRA</name>
<feature type="region of interest" description="Disordered" evidence="1">
    <location>
        <begin position="751"/>
        <end position="858"/>
    </location>
</feature>
<feature type="compositionally biased region" description="Low complexity" evidence="1">
    <location>
        <begin position="585"/>
        <end position="602"/>
    </location>
</feature>
<evidence type="ECO:0000313" key="3">
    <source>
        <dbReference type="Proteomes" id="UP001153069"/>
    </source>
</evidence>
<comment type="caution">
    <text evidence="2">The sequence shown here is derived from an EMBL/GenBank/DDBJ whole genome shotgun (WGS) entry which is preliminary data.</text>
</comment>
<feature type="region of interest" description="Disordered" evidence="1">
    <location>
        <begin position="467"/>
        <end position="515"/>
    </location>
</feature>